<sequence length="137" mass="15481">MTPNSKVLEANCYNSVIVKASSSGSSKNKLEFFNSLKAKLQLSILTASYPKSLFGSMFKNIHAQAAKAGKREKTEMTMDFLYWEAMSRANVNEIAEHSKKEAWITCLQNLFRVSYLNLLVDAHRATDLVWLRDVSPD</sequence>
<keyword evidence="3" id="KW-1185">Reference proteome</keyword>
<evidence type="ECO:0000313" key="1">
    <source>
        <dbReference type="EMBL" id="AES67840.2"/>
    </source>
</evidence>
<gene>
    <name evidence="1" type="ordered locus">MTR_2g099900</name>
</gene>
<accession>G7IUG8</accession>
<dbReference type="EnsemblPlants" id="AES67840">
    <property type="protein sequence ID" value="AES67840"/>
    <property type="gene ID" value="MTR_2g099900"/>
</dbReference>
<reference evidence="1 3" key="2">
    <citation type="journal article" date="2014" name="BMC Genomics">
        <title>An improved genome release (version Mt4.0) for the model legume Medicago truncatula.</title>
        <authorList>
            <person name="Tang H."/>
            <person name="Krishnakumar V."/>
            <person name="Bidwell S."/>
            <person name="Rosen B."/>
            <person name="Chan A."/>
            <person name="Zhou S."/>
            <person name="Gentzbittel L."/>
            <person name="Childs K.L."/>
            <person name="Yandell M."/>
            <person name="Gundlach H."/>
            <person name="Mayer K.F."/>
            <person name="Schwartz D.C."/>
            <person name="Town C.D."/>
        </authorList>
    </citation>
    <scope>GENOME REANNOTATION</scope>
    <source>
        <strain evidence="2 3">cv. Jemalong A17</strain>
    </source>
</reference>
<name>G7IUG8_MEDTR</name>
<organism evidence="1 3">
    <name type="scientific">Medicago truncatula</name>
    <name type="common">Barrel medic</name>
    <name type="synonym">Medicago tribuloides</name>
    <dbReference type="NCBI Taxonomy" id="3880"/>
    <lineage>
        <taxon>Eukaryota</taxon>
        <taxon>Viridiplantae</taxon>
        <taxon>Streptophyta</taxon>
        <taxon>Embryophyta</taxon>
        <taxon>Tracheophyta</taxon>
        <taxon>Spermatophyta</taxon>
        <taxon>Magnoliopsida</taxon>
        <taxon>eudicotyledons</taxon>
        <taxon>Gunneridae</taxon>
        <taxon>Pentapetalae</taxon>
        <taxon>rosids</taxon>
        <taxon>fabids</taxon>
        <taxon>Fabales</taxon>
        <taxon>Fabaceae</taxon>
        <taxon>Papilionoideae</taxon>
        <taxon>50 kb inversion clade</taxon>
        <taxon>NPAAA clade</taxon>
        <taxon>Hologalegina</taxon>
        <taxon>IRL clade</taxon>
        <taxon>Trifolieae</taxon>
        <taxon>Medicago</taxon>
    </lineage>
</organism>
<reference evidence="2" key="3">
    <citation type="submission" date="2015-04" db="UniProtKB">
        <authorList>
            <consortium name="EnsemblPlants"/>
        </authorList>
    </citation>
    <scope>IDENTIFICATION</scope>
    <source>
        <strain evidence="2">cv. Jemalong A17</strain>
    </source>
</reference>
<protein>
    <submittedName>
        <fullName evidence="1 2">Uncharacterized protein</fullName>
    </submittedName>
</protein>
<evidence type="ECO:0000313" key="3">
    <source>
        <dbReference type="Proteomes" id="UP000002051"/>
    </source>
</evidence>
<dbReference type="AlphaFoldDB" id="G7IUG8"/>
<accession>A0A0C3V8Z6</accession>
<dbReference type="PaxDb" id="3880-AES67840"/>
<reference evidence="1 3" key="1">
    <citation type="journal article" date="2011" name="Nature">
        <title>The Medicago genome provides insight into the evolution of rhizobial symbioses.</title>
        <authorList>
            <person name="Young N.D."/>
            <person name="Debelle F."/>
            <person name="Oldroyd G.E."/>
            <person name="Geurts R."/>
            <person name="Cannon S.B."/>
            <person name="Udvardi M.K."/>
            <person name="Benedito V.A."/>
            <person name="Mayer K.F."/>
            <person name="Gouzy J."/>
            <person name="Schoof H."/>
            <person name="Van de Peer Y."/>
            <person name="Proost S."/>
            <person name="Cook D.R."/>
            <person name="Meyers B.C."/>
            <person name="Spannagl M."/>
            <person name="Cheung F."/>
            <person name="De Mita S."/>
            <person name="Krishnakumar V."/>
            <person name="Gundlach H."/>
            <person name="Zhou S."/>
            <person name="Mudge J."/>
            <person name="Bharti A.K."/>
            <person name="Murray J.D."/>
            <person name="Naoumkina M.A."/>
            <person name="Rosen B."/>
            <person name="Silverstein K.A."/>
            <person name="Tang H."/>
            <person name="Rombauts S."/>
            <person name="Zhao P.X."/>
            <person name="Zhou P."/>
            <person name="Barbe V."/>
            <person name="Bardou P."/>
            <person name="Bechner M."/>
            <person name="Bellec A."/>
            <person name="Berger A."/>
            <person name="Berges H."/>
            <person name="Bidwell S."/>
            <person name="Bisseling T."/>
            <person name="Choisne N."/>
            <person name="Couloux A."/>
            <person name="Denny R."/>
            <person name="Deshpande S."/>
            <person name="Dai X."/>
            <person name="Doyle J.J."/>
            <person name="Dudez A.M."/>
            <person name="Farmer A.D."/>
            <person name="Fouteau S."/>
            <person name="Franken C."/>
            <person name="Gibelin C."/>
            <person name="Gish J."/>
            <person name="Goldstein S."/>
            <person name="Gonzalez A.J."/>
            <person name="Green P.J."/>
            <person name="Hallab A."/>
            <person name="Hartog M."/>
            <person name="Hua A."/>
            <person name="Humphray S.J."/>
            <person name="Jeong D.H."/>
            <person name="Jing Y."/>
            <person name="Jocker A."/>
            <person name="Kenton S.M."/>
            <person name="Kim D.J."/>
            <person name="Klee K."/>
            <person name="Lai H."/>
            <person name="Lang C."/>
            <person name="Lin S."/>
            <person name="Macmil S.L."/>
            <person name="Magdelenat G."/>
            <person name="Matthews L."/>
            <person name="McCorrison J."/>
            <person name="Monaghan E.L."/>
            <person name="Mun J.H."/>
            <person name="Najar F.Z."/>
            <person name="Nicholson C."/>
            <person name="Noirot C."/>
            <person name="O'Bleness M."/>
            <person name="Paule C.R."/>
            <person name="Poulain J."/>
            <person name="Prion F."/>
            <person name="Qin B."/>
            <person name="Qu C."/>
            <person name="Retzel E.F."/>
            <person name="Riddle C."/>
            <person name="Sallet E."/>
            <person name="Samain S."/>
            <person name="Samson N."/>
            <person name="Sanders I."/>
            <person name="Saurat O."/>
            <person name="Scarpelli C."/>
            <person name="Schiex T."/>
            <person name="Segurens B."/>
            <person name="Severin A.J."/>
            <person name="Sherrier D.J."/>
            <person name="Shi R."/>
            <person name="Sims S."/>
            <person name="Singer S.R."/>
            <person name="Sinharoy S."/>
            <person name="Sterck L."/>
            <person name="Viollet A."/>
            <person name="Wang B.B."/>
            <person name="Wang K."/>
            <person name="Wang M."/>
            <person name="Wang X."/>
            <person name="Warfsmann J."/>
            <person name="Weissenbach J."/>
            <person name="White D.D."/>
            <person name="White J.D."/>
            <person name="Wiley G.B."/>
            <person name="Wincker P."/>
            <person name="Xing Y."/>
            <person name="Yang L."/>
            <person name="Yao Z."/>
            <person name="Ying F."/>
            <person name="Zhai J."/>
            <person name="Zhou L."/>
            <person name="Zuber A."/>
            <person name="Denarie J."/>
            <person name="Dixon R.A."/>
            <person name="May G.D."/>
            <person name="Schwartz D.C."/>
            <person name="Rogers J."/>
            <person name="Quetier F."/>
            <person name="Town C.D."/>
            <person name="Roe B.A."/>
        </authorList>
    </citation>
    <scope>NUCLEOTIDE SEQUENCE [LARGE SCALE GENOMIC DNA]</scope>
    <source>
        <strain evidence="1">A17</strain>
        <strain evidence="2 3">cv. Jemalong A17</strain>
    </source>
</reference>
<proteinExistence type="predicted"/>
<dbReference type="HOGENOM" id="CLU_1868150_0_0_1"/>
<dbReference type="EMBL" id="CM001218">
    <property type="protein sequence ID" value="AES67840.2"/>
    <property type="molecule type" value="Genomic_DNA"/>
</dbReference>
<evidence type="ECO:0000313" key="2">
    <source>
        <dbReference type="EnsemblPlants" id="AES67840"/>
    </source>
</evidence>
<dbReference type="Proteomes" id="UP000002051">
    <property type="component" value="Chromosome 2"/>
</dbReference>